<comment type="cofactor">
    <cofactor evidence="7">
        <name>Zn(2+)</name>
        <dbReference type="ChEBI" id="CHEBI:29105"/>
    </cofactor>
    <text evidence="7">Binds 1 zinc ion.</text>
</comment>
<keyword evidence="5 7" id="KW-0862">Zinc</keyword>
<dbReference type="CDD" id="cd06456">
    <property type="entry name" value="M3A_DCP"/>
    <property type="match status" value="1"/>
</dbReference>
<sequence>MALARCGKFLLSQRILSTSSRLQHGYIILLPEIGEEAPEKNPLYENDGLTKFNEITIENCRSAIAKQALEFELGIQKIESEIEENYYEDVFDSIIQPMEKLGIPMETTWGLSKTLYLGNNTLMPTSSYMAIHDRGRRARAAKYTSKKIHFAIKEAFLKETQRTTEENRILQKFVLEGKLNGLELNKKDSDIYSYHFGKLVPEKNQFKVKVDLGLKQHSQMIRDPNIVRDFPEDLLKATAINPNKYMSGPWKFTLLPQVYGPLMEHCPDPEIRSILWRANANRGSVGGERELATSLHVEEIRFVKRNMAKILGYETYVDMSMETKMAGSRLEVDQFIRRLLAYARPAQEAELQSLVEFANERGYKTDKLELWDVPYWRRKQQKHLYHYSDNDLKDFFPLNTVLDGLFQLCEKLFNIIIKARSGVSTWHKDVRFYDIFEPHSSAPVAGFYFDPYARSEDKIRLQNSGWMVGMQSRSQVTDTKPLAALIFNFEPPTGDKQSHLSFKEVKILFKKFGHSMQHLLTRTFYAEVAGLSNVEWDAVGTSGNMLTHWLFNEDVIASISSHYGSGDKLPKSIFDNLCKAQNHMAGLDLSNELYLCALDLELYSSNDFWLDIARRLWPQYKHFKYEWKIDAHPCQFTEIFLEEWGAAYYSHLWSRMLAADVYSAFYEVRDDEQQIKDVGKRYRDTFLALGGSQHSSQIFREFRGRDPSHKALLKSLGLKKNKEES</sequence>
<dbReference type="AlphaFoldDB" id="A0A9N9MR46"/>
<keyword evidence="3 7" id="KW-0479">Metal-binding</keyword>
<dbReference type="Pfam" id="PF01432">
    <property type="entry name" value="Peptidase_M3"/>
    <property type="match status" value="1"/>
</dbReference>
<dbReference type="GO" id="GO:0006508">
    <property type="term" value="P:proteolysis"/>
    <property type="evidence" value="ECO:0007669"/>
    <property type="project" value="UniProtKB-KW"/>
</dbReference>
<dbReference type="PANTHER" id="PTHR11804">
    <property type="entry name" value="PROTEASE M3 THIMET OLIGOPEPTIDASE-RELATED"/>
    <property type="match status" value="1"/>
</dbReference>
<dbReference type="FunFam" id="1.10.1370.40:FF:000011">
    <property type="entry name" value="Putative cytosolic oligopeptidase A-like Protein"/>
    <property type="match status" value="1"/>
</dbReference>
<dbReference type="PANTHER" id="PTHR11804:SF83">
    <property type="entry name" value="LD37516P"/>
    <property type="match status" value="1"/>
</dbReference>
<reference evidence="9" key="1">
    <citation type="submission" date="2022-01" db="EMBL/GenBank/DDBJ databases">
        <authorList>
            <person name="King R."/>
        </authorList>
    </citation>
    <scope>NUCLEOTIDE SEQUENCE</scope>
</reference>
<dbReference type="InterPro" id="IPR045090">
    <property type="entry name" value="Pept_M3A_M3B"/>
</dbReference>
<dbReference type="InterPro" id="IPR024079">
    <property type="entry name" value="MetalloPept_cat_dom_sf"/>
</dbReference>
<dbReference type="InterPro" id="IPR001567">
    <property type="entry name" value="Pept_M3A_M3B_dom"/>
</dbReference>
<dbReference type="InterPro" id="IPR034005">
    <property type="entry name" value="M3A_DCP"/>
</dbReference>
<evidence type="ECO:0000256" key="3">
    <source>
        <dbReference type="ARBA" id="ARBA00022723"/>
    </source>
</evidence>
<keyword evidence="10" id="KW-1185">Reference proteome</keyword>
<evidence type="ECO:0000256" key="5">
    <source>
        <dbReference type="ARBA" id="ARBA00022833"/>
    </source>
</evidence>
<accession>A0A9N9MR46</accession>
<keyword evidence="6 7" id="KW-0482">Metalloprotease</keyword>
<keyword evidence="4 7" id="KW-0378">Hydrolase</keyword>
<dbReference type="Gene3D" id="3.40.390.10">
    <property type="entry name" value="Collagenase (Catalytic Domain)"/>
    <property type="match status" value="1"/>
</dbReference>
<evidence type="ECO:0000256" key="7">
    <source>
        <dbReference type="RuleBase" id="RU003435"/>
    </source>
</evidence>
<dbReference type="GO" id="GO:0046872">
    <property type="term" value="F:metal ion binding"/>
    <property type="evidence" value="ECO:0007669"/>
    <property type="project" value="UniProtKB-UniRule"/>
</dbReference>
<feature type="domain" description="Peptidase M3A/M3B catalytic" evidence="8">
    <location>
        <begin position="262"/>
        <end position="717"/>
    </location>
</feature>
<dbReference type="OrthoDB" id="534666at2759"/>
<dbReference type="Gene3D" id="1.10.1370.40">
    <property type="match status" value="1"/>
</dbReference>
<organism evidence="9 10">
    <name type="scientific">Ceutorhynchus assimilis</name>
    <name type="common">cabbage seed weevil</name>
    <dbReference type="NCBI Taxonomy" id="467358"/>
    <lineage>
        <taxon>Eukaryota</taxon>
        <taxon>Metazoa</taxon>
        <taxon>Ecdysozoa</taxon>
        <taxon>Arthropoda</taxon>
        <taxon>Hexapoda</taxon>
        <taxon>Insecta</taxon>
        <taxon>Pterygota</taxon>
        <taxon>Neoptera</taxon>
        <taxon>Endopterygota</taxon>
        <taxon>Coleoptera</taxon>
        <taxon>Polyphaga</taxon>
        <taxon>Cucujiformia</taxon>
        <taxon>Curculionidae</taxon>
        <taxon>Ceutorhynchinae</taxon>
        <taxon>Ceutorhynchus</taxon>
    </lineage>
</organism>
<proteinExistence type="inferred from homology"/>
<dbReference type="InterPro" id="IPR024077">
    <property type="entry name" value="Neurolysin/TOP_dom2"/>
</dbReference>
<dbReference type="EMBL" id="OU892280">
    <property type="protein sequence ID" value="CAG9767989.1"/>
    <property type="molecule type" value="Genomic_DNA"/>
</dbReference>
<dbReference type="SUPFAM" id="SSF55486">
    <property type="entry name" value="Metalloproteases ('zincins'), catalytic domain"/>
    <property type="match status" value="1"/>
</dbReference>
<evidence type="ECO:0000256" key="2">
    <source>
        <dbReference type="ARBA" id="ARBA00022670"/>
    </source>
</evidence>
<evidence type="ECO:0000256" key="4">
    <source>
        <dbReference type="ARBA" id="ARBA00022801"/>
    </source>
</evidence>
<keyword evidence="2 7" id="KW-0645">Protease</keyword>
<evidence type="ECO:0000313" key="10">
    <source>
        <dbReference type="Proteomes" id="UP001152799"/>
    </source>
</evidence>
<evidence type="ECO:0000256" key="6">
    <source>
        <dbReference type="ARBA" id="ARBA00023049"/>
    </source>
</evidence>
<dbReference type="FunFam" id="1.10.1370.40:FF:000008">
    <property type="entry name" value="Oligopeptidase, putative"/>
    <property type="match status" value="1"/>
</dbReference>
<evidence type="ECO:0000259" key="8">
    <source>
        <dbReference type="Pfam" id="PF01432"/>
    </source>
</evidence>
<dbReference type="GO" id="GO:0004222">
    <property type="term" value="F:metalloendopeptidase activity"/>
    <property type="evidence" value="ECO:0007669"/>
    <property type="project" value="InterPro"/>
</dbReference>
<gene>
    <name evidence="9" type="ORF">CEUTPL_LOCUS8541</name>
</gene>
<dbReference type="Proteomes" id="UP001152799">
    <property type="component" value="Chromosome 4"/>
</dbReference>
<evidence type="ECO:0000256" key="1">
    <source>
        <dbReference type="ARBA" id="ARBA00006040"/>
    </source>
</evidence>
<comment type="similarity">
    <text evidence="1 7">Belongs to the peptidase M3 family.</text>
</comment>
<evidence type="ECO:0000313" key="9">
    <source>
        <dbReference type="EMBL" id="CAG9767989.1"/>
    </source>
</evidence>
<name>A0A9N9MR46_9CUCU</name>
<dbReference type="Gene3D" id="1.10.1370.10">
    <property type="entry name" value="Neurolysin, domain 3"/>
    <property type="match status" value="1"/>
</dbReference>
<protein>
    <recommendedName>
        <fullName evidence="8">Peptidase M3A/M3B catalytic domain-containing protein</fullName>
    </recommendedName>
</protein>